<protein>
    <submittedName>
        <fullName evidence="2">Uncharacterized protein</fullName>
    </submittedName>
</protein>
<dbReference type="KEGG" id="medw:NCTC10132_00020"/>
<feature type="transmembrane region" description="Helical" evidence="1">
    <location>
        <begin position="53"/>
        <end position="74"/>
    </location>
</feature>
<evidence type="ECO:0000313" key="2">
    <source>
        <dbReference type="EMBL" id="SYV96690.1"/>
    </source>
</evidence>
<evidence type="ECO:0000313" key="3">
    <source>
        <dbReference type="Proteomes" id="UP000257559"/>
    </source>
</evidence>
<gene>
    <name evidence="2" type="ORF">NCTC10132_00020</name>
</gene>
<feature type="transmembrane region" description="Helical" evidence="1">
    <location>
        <begin position="12"/>
        <end position="33"/>
    </location>
</feature>
<reference evidence="3" key="1">
    <citation type="submission" date="2018-06" db="EMBL/GenBank/DDBJ databases">
        <authorList>
            <consortium name="Pathogen Informatics"/>
        </authorList>
    </citation>
    <scope>NUCLEOTIDE SEQUENCE [LARGE SCALE GENOMIC DNA]</scope>
    <source>
        <strain evidence="3">NCTC10132</strain>
    </source>
</reference>
<accession>A0A3B0PLL8</accession>
<dbReference type="Proteomes" id="UP000257559">
    <property type="component" value="Chromosome"/>
</dbReference>
<organism evidence="2 3">
    <name type="scientific">Mycoplasmopsis edwardii</name>
    <dbReference type="NCBI Taxonomy" id="53558"/>
    <lineage>
        <taxon>Bacteria</taxon>
        <taxon>Bacillati</taxon>
        <taxon>Mycoplasmatota</taxon>
        <taxon>Mycoplasmoidales</taxon>
        <taxon>Metamycoplasmataceae</taxon>
        <taxon>Mycoplasmopsis</taxon>
    </lineage>
</organism>
<name>A0A3B0PLL8_9BACT</name>
<keyword evidence="1" id="KW-1133">Transmembrane helix</keyword>
<keyword evidence="3" id="KW-1185">Reference proteome</keyword>
<proteinExistence type="predicted"/>
<keyword evidence="1" id="KW-0812">Transmembrane</keyword>
<evidence type="ECO:0000256" key="1">
    <source>
        <dbReference type="SAM" id="Phobius"/>
    </source>
</evidence>
<feature type="non-terminal residue" evidence="2">
    <location>
        <position position="80"/>
    </location>
</feature>
<keyword evidence="1" id="KW-0472">Membrane</keyword>
<dbReference type="AlphaFoldDB" id="A0A3B0PLL8"/>
<dbReference type="EMBL" id="LS991951">
    <property type="protein sequence ID" value="SYV96690.1"/>
    <property type="molecule type" value="Genomic_DNA"/>
</dbReference>
<sequence>MSIDATKYANFFSWVLIISGSLYSLFNAVRFLAVKNIIFYLSNNSNDMKKYNLLNNIGILFASFMSPILGFVLFKNLPFW</sequence>